<protein>
    <submittedName>
        <fullName evidence="2">NifU family iron binding protein, [Fe-S] cluster formation/repair protein IscU, HesB</fullName>
    </submittedName>
</protein>
<dbReference type="GO" id="GO:0016226">
    <property type="term" value="P:iron-sulfur cluster assembly"/>
    <property type="evidence" value="ECO:0007669"/>
    <property type="project" value="InterPro"/>
</dbReference>
<name>A0A378JK45_9GAMM</name>
<proteinExistence type="predicted"/>
<dbReference type="InterPro" id="IPR002871">
    <property type="entry name" value="NIF_FeS_clus_asmbl_NifU_N"/>
</dbReference>
<dbReference type="Proteomes" id="UP000254794">
    <property type="component" value="Unassembled WGS sequence"/>
</dbReference>
<organism evidence="2 3">
    <name type="scientific">Legionella busanensis</name>
    <dbReference type="NCBI Taxonomy" id="190655"/>
    <lineage>
        <taxon>Bacteria</taxon>
        <taxon>Pseudomonadati</taxon>
        <taxon>Pseudomonadota</taxon>
        <taxon>Gammaproteobacteria</taxon>
        <taxon>Legionellales</taxon>
        <taxon>Legionellaceae</taxon>
        <taxon>Legionella</taxon>
    </lineage>
</organism>
<evidence type="ECO:0000313" key="3">
    <source>
        <dbReference type="Proteomes" id="UP000254794"/>
    </source>
</evidence>
<dbReference type="Pfam" id="PF01592">
    <property type="entry name" value="NifU_N"/>
    <property type="match status" value="1"/>
</dbReference>
<dbReference type="Gene3D" id="3.90.1010.10">
    <property type="match status" value="1"/>
</dbReference>
<dbReference type="SUPFAM" id="SSF82649">
    <property type="entry name" value="SufE/NifU"/>
    <property type="match status" value="1"/>
</dbReference>
<gene>
    <name evidence="2" type="ORF">NCTC13316_00776</name>
</gene>
<feature type="domain" description="NIF system FeS cluster assembly NifU N-terminal" evidence="1">
    <location>
        <begin position="3"/>
        <end position="113"/>
    </location>
</feature>
<dbReference type="GO" id="GO:0005506">
    <property type="term" value="F:iron ion binding"/>
    <property type="evidence" value="ECO:0007669"/>
    <property type="project" value="InterPro"/>
</dbReference>
<sequence>MIYNNLVKHYFFQPEHIGKLDGTLSRTAYCSISDASKSNYFDLYIACDESEQIIRACFKACGSPYLIASLEWLCKQLEGSFLKAHPKLTYLVLVSHLDIPNHVYPIAILVEKGYNNIILAMKKKLNEEKK</sequence>
<evidence type="ECO:0000313" key="2">
    <source>
        <dbReference type="EMBL" id="STX50693.1"/>
    </source>
</evidence>
<dbReference type="RefSeq" id="WP_115330393.1">
    <property type="nucleotide sequence ID" value="NZ_CAAAHP010000004.1"/>
</dbReference>
<dbReference type="OrthoDB" id="46697at2"/>
<dbReference type="GO" id="GO:0051536">
    <property type="term" value="F:iron-sulfur cluster binding"/>
    <property type="evidence" value="ECO:0007669"/>
    <property type="project" value="InterPro"/>
</dbReference>
<dbReference type="EMBL" id="UGOD01000001">
    <property type="protein sequence ID" value="STX50693.1"/>
    <property type="molecule type" value="Genomic_DNA"/>
</dbReference>
<reference evidence="2 3" key="1">
    <citation type="submission" date="2018-06" db="EMBL/GenBank/DDBJ databases">
        <authorList>
            <consortium name="Pathogen Informatics"/>
            <person name="Doyle S."/>
        </authorList>
    </citation>
    <scope>NUCLEOTIDE SEQUENCE [LARGE SCALE GENOMIC DNA]</scope>
    <source>
        <strain evidence="2 3">NCTC13316</strain>
    </source>
</reference>
<dbReference type="AlphaFoldDB" id="A0A378JK45"/>
<accession>A0A378JK45</accession>
<keyword evidence="3" id="KW-1185">Reference proteome</keyword>
<evidence type="ECO:0000259" key="1">
    <source>
        <dbReference type="Pfam" id="PF01592"/>
    </source>
</evidence>